<proteinExistence type="predicted"/>
<keyword evidence="1" id="KW-0732">Signal</keyword>
<evidence type="ECO:0000313" key="2">
    <source>
        <dbReference type="EMBL" id="CUG86937.1"/>
    </source>
</evidence>
<protein>
    <submittedName>
        <fullName evidence="2">Membrane-associated protein, putative</fullName>
    </submittedName>
</protein>
<dbReference type="EMBL" id="CYKH01001406">
    <property type="protein sequence ID" value="CUG86937.1"/>
    <property type="molecule type" value="Genomic_DNA"/>
</dbReference>
<sequence length="300" mass="31456">MSTMRFILFVAAFVAYAVFSLADAAPLTNVSGECTFYPNINITAPDMLPAKFLISSADCCNLCANTKGCVASVYNNYFCHLKDAQSPQVGAQGPTAILQMNVPPAPTTAAPSAGNVVIIREVSCQQSGQCDVTSDYTCVTSVYYNNTCLGNQLRVCNTDQTSIAAVTFSGARCSGPSATTQEATGTCEFVPTNQSYDAHYCDVLPAPVKYATVTRTSCDGSCNSGACVTPAVFSTGVCTATSQLSGEFTIAWAFPTYVVYISYLDVSCQGTVQSSIAEPLGVCFTSGSSNTYVENTFASA</sequence>
<dbReference type="VEuPathDB" id="TriTrypDB:BSAL_00870"/>
<evidence type="ECO:0000256" key="1">
    <source>
        <dbReference type="SAM" id="SignalP"/>
    </source>
</evidence>
<organism evidence="2 3">
    <name type="scientific">Bodo saltans</name>
    <name type="common">Flagellated protozoan</name>
    <dbReference type="NCBI Taxonomy" id="75058"/>
    <lineage>
        <taxon>Eukaryota</taxon>
        <taxon>Discoba</taxon>
        <taxon>Euglenozoa</taxon>
        <taxon>Kinetoplastea</taxon>
        <taxon>Metakinetoplastina</taxon>
        <taxon>Eubodonida</taxon>
        <taxon>Bodonidae</taxon>
        <taxon>Bodo</taxon>
    </lineage>
</organism>
<name>A0A0S4J9L2_BODSA</name>
<evidence type="ECO:0000313" key="3">
    <source>
        <dbReference type="Proteomes" id="UP000051952"/>
    </source>
</evidence>
<feature type="signal peptide" evidence="1">
    <location>
        <begin position="1"/>
        <end position="24"/>
    </location>
</feature>
<dbReference type="AlphaFoldDB" id="A0A0S4J9L2"/>
<dbReference type="Gene3D" id="3.50.4.10">
    <property type="entry name" value="Hepatocyte Growth Factor"/>
    <property type="match status" value="1"/>
</dbReference>
<accession>A0A0S4J9L2</accession>
<dbReference type="Proteomes" id="UP000051952">
    <property type="component" value="Unassembled WGS sequence"/>
</dbReference>
<gene>
    <name evidence="2" type="ORF">BSAL_00870</name>
</gene>
<reference evidence="3" key="1">
    <citation type="submission" date="2015-09" db="EMBL/GenBank/DDBJ databases">
        <authorList>
            <consortium name="Pathogen Informatics"/>
        </authorList>
    </citation>
    <scope>NUCLEOTIDE SEQUENCE [LARGE SCALE GENOMIC DNA]</scope>
    <source>
        <strain evidence="3">Lake Konstanz</strain>
    </source>
</reference>
<feature type="chain" id="PRO_5006622177" evidence="1">
    <location>
        <begin position="25"/>
        <end position="300"/>
    </location>
</feature>
<keyword evidence="3" id="KW-1185">Reference proteome</keyword>